<dbReference type="EMBL" id="GIBP01010791">
    <property type="protein sequence ID" value="NDV39760.1"/>
    <property type="molecule type" value="Transcribed_RNA"/>
</dbReference>
<organism evidence="1">
    <name type="scientific">Arcella intermedia</name>
    <dbReference type="NCBI Taxonomy" id="1963864"/>
    <lineage>
        <taxon>Eukaryota</taxon>
        <taxon>Amoebozoa</taxon>
        <taxon>Tubulinea</taxon>
        <taxon>Elardia</taxon>
        <taxon>Arcellinida</taxon>
        <taxon>Sphaerothecina</taxon>
        <taxon>Arcellidae</taxon>
        <taxon>Arcella</taxon>
    </lineage>
</organism>
<dbReference type="AlphaFoldDB" id="A0A6B2LSH0"/>
<proteinExistence type="predicted"/>
<name>A0A6B2LSH0_9EUKA</name>
<sequence length="54" mass="6006">MICCSPVSKPKGNTSGSLRRAWGFVPSERCLERAPLENLLLMIWKMVLKRTSGG</sequence>
<protein>
    <submittedName>
        <fullName evidence="1">Uncharacterized protein</fullName>
    </submittedName>
</protein>
<accession>A0A6B2LSH0</accession>
<evidence type="ECO:0000313" key="1">
    <source>
        <dbReference type="EMBL" id="NDV39760.1"/>
    </source>
</evidence>
<reference evidence="1" key="1">
    <citation type="journal article" date="2020" name="J. Eukaryot. Microbiol.">
        <title>De novo Sequencing, Assembly and Annotation of the Transcriptome for the Free-Living Testate Amoeba Arcella intermedia.</title>
        <authorList>
            <person name="Ribeiro G.M."/>
            <person name="Porfirio-Sousa A.L."/>
            <person name="Maurer-Alcala X.X."/>
            <person name="Katz L.A."/>
            <person name="Lahr D.J.G."/>
        </authorList>
    </citation>
    <scope>NUCLEOTIDE SEQUENCE</scope>
</reference>